<organism evidence="1 2">
    <name type="scientific">Thelephora ganbajun</name>
    <name type="common">Ganba fungus</name>
    <dbReference type="NCBI Taxonomy" id="370292"/>
    <lineage>
        <taxon>Eukaryota</taxon>
        <taxon>Fungi</taxon>
        <taxon>Dikarya</taxon>
        <taxon>Basidiomycota</taxon>
        <taxon>Agaricomycotina</taxon>
        <taxon>Agaricomycetes</taxon>
        <taxon>Thelephorales</taxon>
        <taxon>Thelephoraceae</taxon>
        <taxon>Thelephora</taxon>
    </lineage>
</organism>
<evidence type="ECO:0000313" key="2">
    <source>
        <dbReference type="Proteomes" id="UP000886501"/>
    </source>
</evidence>
<dbReference type="Proteomes" id="UP000886501">
    <property type="component" value="Unassembled WGS sequence"/>
</dbReference>
<dbReference type="EMBL" id="MU117964">
    <property type="protein sequence ID" value="KAF9653343.1"/>
    <property type="molecule type" value="Genomic_DNA"/>
</dbReference>
<protein>
    <submittedName>
        <fullName evidence="1">Dihydrolipoyl dehydrogenase</fullName>
    </submittedName>
</protein>
<evidence type="ECO:0000313" key="1">
    <source>
        <dbReference type="EMBL" id="KAF9653343.1"/>
    </source>
</evidence>
<keyword evidence="2" id="KW-1185">Reference proteome</keyword>
<reference evidence="1" key="2">
    <citation type="journal article" date="2020" name="Nat. Commun.">
        <title>Large-scale genome sequencing of mycorrhizal fungi provides insights into the early evolution of symbiotic traits.</title>
        <authorList>
            <person name="Miyauchi S."/>
            <person name="Kiss E."/>
            <person name="Kuo A."/>
            <person name="Drula E."/>
            <person name="Kohler A."/>
            <person name="Sanchez-Garcia M."/>
            <person name="Morin E."/>
            <person name="Andreopoulos B."/>
            <person name="Barry K.W."/>
            <person name="Bonito G."/>
            <person name="Buee M."/>
            <person name="Carver A."/>
            <person name="Chen C."/>
            <person name="Cichocki N."/>
            <person name="Clum A."/>
            <person name="Culley D."/>
            <person name="Crous P.W."/>
            <person name="Fauchery L."/>
            <person name="Girlanda M."/>
            <person name="Hayes R.D."/>
            <person name="Keri Z."/>
            <person name="LaButti K."/>
            <person name="Lipzen A."/>
            <person name="Lombard V."/>
            <person name="Magnuson J."/>
            <person name="Maillard F."/>
            <person name="Murat C."/>
            <person name="Nolan M."/>
            <person name="Ohm R.A."/>
            <person name="Pangilinan J."/>
            <person name="Pereira M.F."/>
            <person name="Perotto S."/>
            <person name="Peter M."/>
            <person name="Pfister S."/>
            <person name="Riley R."/>
            <person name="Sitrit Y."/>
            <person name="Stielow J.B."/>
            <person name="Szollosi G."/>
            <person name="Zifcakova L."/>
            <person name="Stursova M."/>
            <person name="Spatafora J.W."/>
            <person name="Tedersoo L."/>
            <person name="Vaario L.M."/>
            <person name="Yamada A."/>
            <person name="Yan M."/>
            <person name="Wang P."/>
            <person name="Xu J."/>
            <person name="Bruns T."/>
            <person name="Baldrian P."/>
            <person name="Vilgalys R."/>
            <person name="Dunand C."/>
            <person name="Henrissat B."/>
            <person name="Grigoriev I.V."/>
            <person name="Hibbett D."/>
            <person name="Nagy L.G."/>
            <person name="Martin F.M."/>
        </authorList>
    </citation>
    <scope>NUCLEOTIDE SEQUENCE</scope>
    <source>
        <strain evidence="1">P2</strain>
    </source>
</reference>
<accession>A0ACB6ZVB2</accession>
<sequence length="418" mass="45016">MLNNSHLYHQTKHDLKKRGIEVDNVTLNLDQMLKAKEESVKGLTKGIEFLFKQNKVDYIKGTGSFITPTKIKVSLLDGGETEIETKNVVIATGSEVAPFPGGAIEIDEKQIVSSTGALELSKVPGKMVVIGGGIIGLEMGSVWSRLGAEVTVVEFLGSIGGVGIDDEIAKTFQKTLSKQGIKFKLNTKVTGADKTDGKVFVKTEAAKDAKEETLEADVVLVSVGRRPYTKGLGLENIGLEIDNRGRVVIDNQFNTSIPGIKCIGDVTFGPMLAHKAEEEGIAAVEYLKSGHGHVNYNTIPSVVYTHPEVAWVGKTEQDLKKEGVQYKVGKFPFTANSRAKTNQDTEGFVKIIAEKETDRVLGVHIIGPNAGEMISEAVLAVEYGASSEDIARTTHAHPTLSEAFKEAAMAVQSKSIHA</sequence>
<comment type="caution">
    <text evidence="1">The sequence shown here is derived from an EMBL/GenBank/DDBJ whole genome shotgun (WGS) entry which is preliminary data.</text>
</comment>
<proteinExistence type="predicted"/>
<gene>
    <name evidence="1" type="ORF">BDM02DRAFT_3107944</name>
</gene>
<name>A0ACB6ZVB2_THEGA</name>
<reference evidence="1" key="1">
    <citation type="submission" date="2019-10" db="EMBL/GenBank/DDBJ databases">
        <authorList>
            <consortium name="DOE Joint Genome Institute"/>
            <person name="Kuo A."/>
            <person name="Miyauchi S."/>
            <person name="Kiss E."/>
            <person name="Drula E."/>
            <person name="Kohler A."/>
            <person name="Sanchez-Garcia M."/>
            <person name="Andreopoulos B."/>
            <person name="Barry K.W."/>
            <person name="Bonito G."/>
            <person name="Buee M."/>
            <person name="Carver A."/>
            <person name="Chen C."/>
            <person name="Cichocki N."/>
            <person name="Clum A."/>
            <person name="Culley D."/>
            <person name="Crous P.W."/>
            <person name="Fauchery L."/>
            <person name="Girlanda M."/>
            <person name="Hayes R."/>
            <person name="Keri Z."/>
            <person name="Labutti K."/>
            <person name="Lipzen A."/>
            <person name="Lombard V."/>
            <person name="Magnuson J."/>
            <person name="Maillard F."/>
            <person name="Morin E."/>
            <person name="Murat C."/>
            <person name="Nolan M."/>
            <person name="Ohm R."/>
            <person name="Pangilinan J."/>
            <person name="Pereira M."/>
            <person name="Perotto S."/>
            <person name="Peter M."/>
            <person name="Riley R."/>
            <person name="Sitrit Y."/>
            <person name="Stielow B."/>
            <person name="Szollosi G."/>
            <person name="Zifcakova L."/>
            <person name="Stursova M."/>
            <person name="Spatafora J.W."/>
            <person name="Tedersoo L."/>
            <person name="Vaario L.-M."/>
            <person name="Yamada A."/>
            <person name="Yan M."/>
            <person name="Wang P."/>
            <person name="Xu J."/>
            <person name="Bruns T."/>
            <person name="Baldrian P."/>
            <person name="Vilgalys R."/>
            <person name="Henrissat B."/>
            <person name="Grigoriev I.V."/>
            <person name="Hibbett D."/>
            <person name="Nagy L.G."/>
            <person name="Martin F.M."/>
        </authorList>
    </citation>
    <scope>NUCLEOTIDE SEQUENCE</scope>
    <source>
        <strain evidence="1">P2</strain>
    </source>
</reference>